<sequence>MKFLTNTALVLALAAPLSVMSAPSAEAGSTIERACLKSNRRAASKPLCDCIQRVADQMLTRKEQKMAAKFFTDPHRAQEIRQSDRAGHEEFWKRYKAFGQSAGNICQ</sequence>
<name>A0A1G9N377_9RHOB</name>
<dbReference type="EMBL" id="FNEK01000117">
    <property type="protein sequence ID" value="SDL80960.1"/>
    <property type="molecule type" value="Genomic_DNA"/>
</dbReference>
<dbReference type="OrthoDB" id="7659053at2"/>
<accession>A0A1G9N377</accession>
<keyword evidence="1" id="KW-0732">Signal</keyword>
<feature type="signal peptide" evidence="1">
    <location>
        <begin position="1"/>
        <end position="27"/>
    </location>
</feature>
<organism evidence="2 3">
    <name type="scientific">Aliiruegeria lutimaris</name>
    <dbReference type="NCBI Taxonomy" id="571298"/>
    <lineage>
        <taxon>Bacteria</taxon>
        <taxon>Pseudomonadati</taxon>
        <taxon>Pseudomonadota</taxon>
        <taxon>Alphaproteobacteria</taxon>
        <taxon>Rhodobacterales</taxon>
        <taxon>Roseobacteraceae</taxon>
        <taxon>Aliiruegeria</taxon>
    </lineage>
</organism>
<dbReference type="RefSeq" id="WP_093164536.1">
    <property type="nucleotide sequence ID" value="NZ_FNEK01000117.1"/>
</dbReference>
<feature type="chain" id="PRO_5011655615" evidence="1">
    <location>
        <begin position="28"/>
        <end position="107"/>
    </location>
</feature>
<evidence type="ECO:0000313" key="2">
    <source>
        <dbReference type="EMBL" id="SDL80960.1"/>
    </source>
</evidence>
<reference evidence="2 3" key="1">
    <citation type="submission" date="2016-10" db="EMBL/GenBank/DDBJ databases">
        <authorList>
            <person name="de Groot N.N."/>
        </authorList>
    </citation>
    <scope>NUCLEOTIDE SEQUENCE [LARGE SCALE GENOMIC DNA]</scope>
    <source>
        <strain evidence="2 3">DSM 25294</strain>
    </source>
</reference>
<dbReference type="AlphaFoldDB" id="A0A1G9N377"/>
<dbReference type="STRING" id="571298.SAMN04488026_11177"/>
<evidence type="ECO:0000313" key="3">
    <source>
        <dbReference type="Proteomes" id="UP000199382"/>
    </source>
</evidence>
<dbReference type="Proteomes" id="UP000199382">
    <property type="component" value="Unassembled WGS sequence"/>
</dbReference>
<keyword evidence="3" id="KW-1185">Reference proteome</keyword>
<gene>
    <name evidence="2" type="ORF">SAMN04488026_11177</name>
</gene>
<evidence type="ECO:0000256" key="1">
    <source>
        <dbReference type="SAM" id="SignalP"/>
    </source>
</evidence>
<proteinExistence type="predicted"/>
<protein>
    <submittedName>
        <fullName evidence="2">Uncharacterized protein</fullName>
    </submittedName>
</protein>